<gene>
    <name evidence="1" type="ORF">FD01_GL002941</name>
</gene>
<dbReference type="PATRIC" id="fig|1423769.4.peg.3171"/>
<comment type="caution">
    <text evidence="1">The sequence shown here is derived from an EMBL/GenBank/DDBJ whole genome shotgun (WGS) entry which is preliminary data.</text>
</comment>
<dbReference type="RefSeq" id="WP_054717254.1">
    <property type="nucleotide sequence ID" value="NZ_AZEU01000330.1"/>
</dbReference>
<evidence type="ECO:0000313" key="2">
    <source>
        <dbReference type="Proteomes" id="UP000051790"/>
    </source>
</evidence>
<proteinExistence type="predicted"/>
<dbReference type="Proteomes" id="UP000051790">
    <property type="component" value="Unassembled WGS sequence"/>
</dbReference>
<reference evidence="1 2" key="1">
    <citation type="journal article" date="2015" name="Genome Announc.">
        <title>Expanding the biotechnology potential of lactobacilli through comparative genomics of 213 strains and associated genera.</title>
        <authorList>
            <person name="Sun Z."/>
            <person name="Harris H.M."/>
            <person name="McCann A."/>
            <person name="Guo C."/>
            <person name="Argimon S."/>
            <person name="Zhang W."/>
            <person name="Yang X."/>
            <person name="Jeffery I.B."/>
            <person name="Cooney J.C."/>
            <person name="Kagawa T.F."/>
            <person name="Liu W."/>
            <person name="Song Y."/>
            <person name="Salvetti E."/>
            <person name="Wrobel A."/>
            <person name="Rasinkangas P."/>
            <person name="Parkhill J."/>
            <person name="Rea M.C."/>
            <person name="O'Sullivan O."/>
            <person name="Ritari J."/>
            <person name="Douillard F.P."/>
            <person name="Paul Ross R."/>
            <person name="Yang R."/>
            <person name="Briner A.E."/>
            <person name="Felis G.E."/>
            <person name="de Vos W.M."/>
            <person name="Barrangou R."/>
            <person name="Klaenhammer T.R."/>
            <person name="Caufield P.W."/>
            <person name="Cui Y."/>
            <person name="Zhang H."/>
            <person name="O'Toole P.W."/>
        </authorList>
    </citation>
    <scope>NUCLEOTIDE SEQUENCE [LARGE SCALE GENOMIC DNA]</scope>
    <source>
        <strain evidence="1 2">DSM 13343</strain>
    </source>
</reference>
<protein>
    <submittedName>
        <fullName evidence="1">Uncharacterized protein</fullName>
    </submittedName>
</protein>
<organism evidence="1 2">
    <name type="scientific">Lacticaseibacillus manihotivorans DSM 13343 = JCM 12514</name>
    <dbReference type="NCBI Taxonomy" id="1423769"/>
    <lineage>
        <taxon>Bacteria</taxon>
        <taxon>Bacillati</taxon>
        <taxon>Bacillota</taxon>
        <taxon>Bacilli</taxon>
        <taxon>Lactobacillales</taxon>
        <taxon>Lactobacillaceae</taxon>
        <taxon>Lacticaseibacillus</taxon>
    </lineage>
</organism>
<dbReference type="OrthoDB" id="9914099at2"/>
<name>A0A0R1PVV4_9LACO</name>
<dbReference type="EMBL" id="AZEU01000330">
    <property type="protein sequence ID" value="KRL36711.1"/>
    <property type="molecule type" value="Genomic_DNA"/>
</dbReference>
<sequence length="65" mass="7282">MLMISVLLILSVALILMAMRTVTTCQTARVPVASTRAQIAWYRQELALGHITPAQFTAIKRELLR</sequence>
<dbReference type="AlphaFoldDB" id="A0A0R1PVV4"/>
<keyword evidence="2" id="KW-1185">Reference proteome</keyword>
<accession>A0A0R1PVV4</accession>
<evidence type="ECO:0000313" key="1">
    <source>
        <dbReference type="EMBL" id="KRL36711.1"/>
    </source>
</evidence>